<reference evidence="2" key="2">
    <citation type="submission" date="2020-11" db="EMBL/GenBank/DDBJ databases">
        <authorList>
            <person name="McCartney M.A."/>
            <person name="Auch B."/>
            <person name="Kono T."/>
            <person name="Mallez S."/>
            <person name="Becker A."/>
            <person name="Gohl D.M."/>
            <person name="Silverstein K.A.T."/>
            <person name="Koren S."/>
            <person name="Bechman K.B."/>
            <person name="Herman A."/>
            <person name="Abrahante J.E."/>
            <person name="Garbe J."/>
        </authorList>
    </citation>
    <scope>NUCLEOTIDE SEQUENCE</scope>
    <source>
        <strain evidence="2">Duluth1</strain>
        <tissue evidence="2">Whole animal</tissue>
    </source>
</reference>
<dbReference type="Proteomes" id="UP000828390">
    <property type="component" value="Unassembled WGS sequence"/>
</dbReference>
<feature type="region of interest" description="Disordered" evidence="1">
    <location>
        <begin position="1"/>
        <end position="79"/>
    </location>
</feature>
<evidence type="ECO:0000313" key="2">
    <source>
        <dbReference type="EMBL" id="KAH3806219.1"/>
    </source>
</evidence>
<evidence type="ECO:0000313" key="3">
    <source>
        <dbReference type="Proteomes" id="UP000828390"/>
    </source>
</evidence>
<feature type="compositionally biased region" description="Basic and acidic residues" evidence="1">
    <location>
        <begin position="22"/>
        <end position="48"/>
    </location>
</feature>
<sequence>MDRPGGYKLAPNVGPSNEGSDIPDRVRTPESSSDEDRLRYTRMDRKTDSSCCRHLRLKQDQGRTHEGHPRKQGLVNSID</sequence>
<proteinExistence type="predicted"/>
<name>A0A9D4FZ49_DREPO</name>
<protein>
    <submittedName>
        <fullName evidence="2">Uncharacterized protein</fullName>
    </submittedName>
</protein>
<reference evidence="2" key="1">
    <citation type="journal article" date="2019" name="bioRxiv">
        <title>The Genome of the Zebra Mussel, Dreissena polymorpha: A Resource for Invasive Species Research.</title>
        <authorList>
            <person name="McCartney M.A."/>
            <person name="Auch B."/>
            <person name="Kono T."/>
            <person name="Mallez S."/>
            <person name="Zhang Y."/>
            <person name="Obille A."/>
            <person name="Becker A."/>
            <person name="Abrahante J.E."/>
            <person name="Garbe J."/>
            <person name="Badalamenti J.P."/>
            <person name="Herman A."/>
            <person name="Mangelson H."/>
            <person name="Liachko I."/>
            <person name="Sullivan S."/>
            <person name="Sone E.D."/>
            <person name="Koren S."/>
            <person name="Silverstein K.A.T."/>
            <person name="Beckman K.B."/>
            <person name="Gohl D.M."/>
        </authorList>
    </citation>
    <scope>NUCLEOTIDE SEQUENCE</scope>
    <source>
        <strain evidence="2">Duluth1</strain>
        <tissue evidence="2">Whole animal</tissue>
    </source>
</reference>
<comment type="caution">
    <text evidence="2">The sequence shown here is derived from an EMBL/GenBank/DDBJ whole genome shotgun (WGS) entry which is preliminary data.</text>
</comment>
<dbReference type="AlphaFoldDB" id="A0A9D4FZ49"/>
<keyword evidence="3" id="KW-1185">Reference proteome</keyword>
<organism evidence="2 3">
    <name type="scientific">Dreissena polymorpha</name>
    <name type="common">Zebra mussel</name>
    <name type="synonym">Mytilus polymorpha</name>
    <dbReference type="NCBI Taxonomy" id="45954"/>
    <lineage>
        <taxon>Eukaryota</taxon>
        <taxon>Metazoa</taxon>
        <taxon>Spiralia</taxon>
        <taxon>Lophotrochozoa</taxon>
        <taxon>Mollusca</taxon>
        <taxon>Bivalvia</taxon>
        <taxon>Autobranchia</taxon>
        <taxon>Heteroconchia</taxon>
        <taxon>Euheterodonta</taxon>
        <taxon>Imparidentia</taxon>
        <taxon>Neoheterodontei</taxon>
        <taxon>Myida</taxon>
        <taxon>Dreissenoidea</taxon>
        <taxon>Dreissenidae</taxon>
        <taxon>Dreissena</taxon>
    </lineage>
</organism>
<accession>A0A9D4FZ49</accession>
<feature type="compositionally biased region" description="Basic and acidic residues" evidence="1">
    <location>
        <begin position="57"/>
        <end position="69"/>
    </location>
</feature>
<dbReference type="EMBL" id="JAIWYP010000006">
    <property type="protein sequence ID" value="KAH3806219.1"/>
    <property type="molecule type" value="Genomic_DNA"/>
</dbReference>
<evidence type="ECO:0000256" key="1">
    <source>
        <dbReference type="SAM" id="MobiDB-lite"/>
    </source>
</evidence>
<gene>
    <name evidence="2" type="ORF">DPMN_134538</name>
</gene>